<comment type="caution">
    <text evidence="2">The sequence shown here is derived from an EMBL/GenBank/DDBJ whole genome shotgun (WGS) entry which is preliminary data.</text>
</comment>
<evidence type="ECO:0000313" key="3">
    <source>
        <dbReference type="Proteomes" id="UP000441336"/>
    </source>
</evidence>
<gene>
    <name evidence="2" type="ORF">GO988_08935</name>
</gene>
<dbReference type="AlphaFoldDB" id="A0A7K1TDH3"/>
<feature type="signal peptide" evidence="1">
    <location>
        <begin position="1"/>
        <end position="20"/>
    </location>
</feature>
<keyword evidence="3" id="KW-1185">Reference proteome</keyword>
<organism evidence="2 3">
    <name type="scientific">Hymenobacter ginkgonis</name>
    <dbReference type="NCBI Taxonomy" id="2682976"/>
    <lineage>
        <taxon>Bacteria</taxon>
        <taxon>Pseudomonadati</taxon>
        <taxon>Bacteroidota</taxon>
        <taxon>Cytophagia</taxon>
        <taxon>Cytophagales</taxon>
        <taxon>Hymenobacteraceae</taxon>
        <taxon>Hymenobacter</taxon>
    </lineage>
</organism>
<dbReference type="Proteomes" id="UP000441336">
    <property type="component" value="Unassembled WGS sequence"/>
</dbReference>
<dbReference type="RefSeq" id="WP_157564349.1">
    <property type="nucleotide sequence ID" value="NZ_WQKZ01000002.1"/>
</dbReference>
<proteinExistence type="predicted"/>
<evidence type="ECO:0008006" key="4">
    <source>
        <dbReference type="Google" id="ProtNLM"/>
    </source>
</evidence>
<keyword evidence="1" id="KW-0732">Signal</keyword>
<reference evidence="2 3" key="1">
    <citation type="submission" date="2019-12" db="EMBL/GenBank/DDBJ databases">
        <title>Hymenobacter sp. HMF4947 Genome sequencing and assembly.</title>
        <authorList>
            <person name="Kang H."/>
            <person name="Cha I."/>
            <person name="Kim H."/>
            <person name="Joh K."/>
        </authorList>
    </citation>
    <scope>NUCLEOTIDE SEQUENCE [LARGE SCALE GENOMIC DNA]</scope>
    <source>
        <strain evidence="2 3">HMF4947</strain>
    </source>
</reference>
<evidence type="ECO:0000313" key="2">
    <source>
        <dbReference type="EMBL" id="MVN76448.1"/>
    </source>
</evidence>
<protein>
    <recommendedName>
        <fullName evidence="4">Outer membrane protein beta-barrel domain-containing protein</fullName>
    </recommendedName>
</protein>
<accession>A0A7K1TDH3</accession>
<dbReference type="EMBL" id="WQKZ01000002">
    <property type="protein sequence ID" value="MVN76448.1"/>
    <property type="molecule type" value="Genomic_DNA"/>
</dbReference>
<evidence type="ECO:0000256" key="1">
    <source>
        <dbReference type="SAM" id="SignalP"/>
    </source>
</evidence>
<sequence length="163" mass="17888">MMHVRFFRLGGLLAFLFALAQPAAAQKYNTALGARLGGGNYGLTLQQRVASRVTIEGIAGLGEREYSGTVLGEYHFGILGPSLNYYFGAGGHLGHNKDTGDFGGFDGLVGVEYKVAFLPVVLSFDFKPTLEIHSDDYARFPTAFSIRYVFIKRKSGLLEHFRN</sequence>
<name>A0A7K1TDH3_9BACT</name>
<feature type="chain" id="PRO_5029699337" description="Outer membrane protein beta-barrel domain-containing protein" evidence="1">
    <location>
        <begin position="21"/>
        <end position="163"/>
    </location>
</feature>